<dbReference type="AlphaFoldDB" id="A0A0E9S206"/>
<keyword evidence="1" id="KW-0812">Transmembrane</keyword>
<proteinExistence type="predicted"/>
<evidence type="ECO:0000256" key="1">
    <source>
        <dbReference type="SAM" id="Phobius"/>
    </source>
</evidence>
<keyword evidence="1" id="KW-0472">Membrane</keyword>
<keyword evidence="1" id="KW-1133">Transmembrane helix</keyword>
<dbReference type="EMBL" id="GBXM01079926">
    <property type="protein sequence ID" value="JAH28651.1"/>
    <property type="molecule type" value="Transcribed_RNA"/>
</dbReference>
<feature type="transmembrane region" description="Helical" evidence="1">
    <location>
        <begin position="23"/>
        <end position="47"/>
    </location>
</feature>
<accession>A0A0E9S206</accession>
<protein>
    <submittedName>
        <fullName evidence="2">Uncharacterized protein</fullName>
    </submittedName>
</protein>
<reference evidence="2" key="2">
    <citation type="journal article" date="2015" name="Fish Shellfish Immunol.">
        <title>Early steps in the European eel (Anguilla anguilla)-Vibrio vulnificus interaction in the gills: Role of the RtxA13 toxin.</title>
        <authorList>
            <person name="Callol A."/>
            <person name="Pajuelo D."/>
            <person name="Ebbesson L."/>
            <person name="Teles M."/>
            <person name="MacKenzie S."/>
            <person name="Amaro C."/>
        </authorList>
    </citation>
    <scope>NUCLEOTIDE SEQUENCE</scope>
</reference>
<reference evidence="2" key="1">
    <citation type="submission" date="2014-11" db="EMBL/GenBank/DDBJ databases">
        <authorList>
            <person name="Amaro Gonzalez C."/>
        </authorList>
    </citation>
    <scope>NUCLEOTIDE SEQUENCE</scope>
</reference>
<dbReference type="EMBL" id="GBXM01073355">
    <property type="protein sequence ID" value="JAH35222.1"/>
    <property type="molecule type" value="Transcribed_RNA"/>
</dbReference>
<organism evidence="2">
    <name type="scientific">Anguilla anguilla</name>
    <name type="common">European freshwater eel</name>
    <name type="synonym">Muraena anguilla</name>
    <dbReference type="NCBI Taxonomy" id="7936"/>
    <lineage>
        <taxon>Eukaryota</taxon>
        <taxon>Metazoa</taxon>
        <taxon>Chordata</taxon>
        <taxon>Craniata</taxon>
        <taxon>Vertebrata</taxon>
        <taxon>Euteleostomi</taxon>
        <taxon>Actinopterygii</taxon>
        <taxon>Neopterygii</taxon>
        <taxon>Teleostei</taxon>
        <taxon>Anguilliformes</taxon>
        <taxon>Anguillidae</taxon>
        <taxon>Anguilla</taxon>
    </lineage>
</organism>
<name>A0A0E9S206_ANGAN</name>
<evidence type="ECO:0000313" key="2">
    <source>
        <dbReference type="EMBL" id="JAH35222.1"/>
    </source>
</evidence>
<sequence>MCKCVPYLICAMGVYWGKSKDAIVFYFCFLTLLSRCVIAMWICIFILTPFDILKPQDNVIMCEAVMIGIATAS</sequence>